<evidence type="ECO:0000313" key="2">
    <source>
        <dbReference type="EMBL" id="RVW75158.1"/>
    </source>
</evidence>
<comment type="caution">
    <text evidence="2">The sequence shown here is derived from an EMBL/GenBank/DDBJ whole genome shotgun (WGS) entry which is preliminary data.</text>
</comment>
<dbReference type="Pfam" id="PF10536">
    <property type="entry name" value="PMD"/>
    <property type="match status" value="1"/>
</dbReference>
<proteinExistence type="predicted"/>
<evidence type="ECO:0000259" key="1">
    <source>
        <dbReference type="Pfam" id="PF10536"/>
    </source>
</evidence>
<protein>
    <submittedName>
        <fullName evidence="2">Serine/threonine-protein phosphatase 7 long form-like</fullName>
    </submittedName>
</protein>
<dbReference type="GO" id="GO:0010073">
    <property type="term" value="P:meristem maintenance"/>
    <property type="evidence" value="ECO:0007669"/>
    <property type="project" value="InterPro"/>
</dbReference>
<accession>A0A438GSJ8</accession>
<gene>
    <name evidence="2" type="primary">MAIL3_82</name>
    <name evidence="2" type="ORF">CK203_053899</name>
</gene>
<dbReference type="InterPro" id="IPR019557">
    <property type="entry name" value="AminoTfrase-like_pln_mobile"/>
</dbReference>
<reference evidence="2 3" key="1">
    <citation type="journal article" date="2018" name="PLoS Genet.">
        <title>Population sequencing reveals clonal diversity and ancestral inbreeding in the grapevine cultivar Chardonnay.</title>
        <authorList>
            <person name="Roach M.J."/>
            <person name="Johnson D.L."/>
            <person name="Bohlmann J."/>
            <person name="van Vuuren H.J."/>
            <person name="Jones S.J."/>
            <person name="Pretorius I.S."/>
            <person name="Schmidt S.A."/>
            <person name="Borneman A.R."/>
        </authorList>
    </citation>
    <scope>NUCLEOTIDE SEQUENCE [LARGE SCALE GENOMIC DNA]</scope>
    <source>
        <strain evidence="3">cv. Chardonnay</strain>
        <tissue evidence="2">Leaf</tissue>
    </source>
</reference>
<feature type="domain" description="Aminotransferase-like plant mobile" evidence="1">
    <location>
        <begin position="63"/>
        <end position="249"/>
    </location>
</feature>
<sequence length="249" mass="28334">MDTPLFRARPDPEDTSVLTLQHRHRSSTIRVDPYMGSVLSCRHRMLREWVLDDRVWPYIIQSGFYVFHRVGHVKVDWPLITALVERWRPETHTLHMPVGEMTITLQDVAILFGLRVHGHPVTGSTDIDWHALCEELLGVRPAETDIRGASLTVRFITTHFSRLPPGVVDEVTLQRHARAYLLLLVSGSLFTDKKGVYIQLAILPMLRDFGETAQYSWGSATLAHLYRELCRASLDSAESIAGPLHLLQV</sequence>
<dbReference type="EMBL" id="QGNW01000356">
    <property type="protein sequence ID" value="RVW75158.1"/>
    <property type="molecule type" value="Genomic_DNA"/>
</dbReference>
<dbReference type="Proteomes" id="UP000288805">
    <property type="component" value="Unassembled WGS sequence"/>
</dbReference>
<dbReference type="PANTHER" id="PTHR46033">
    <property type="entry name" value="PROTEIN MAIN-LIKE 2"/>
    <property type="match status" value="1"/>
</dbReference>
<organism evidence="2 3">
    <name type="scientific">Vitis vinifera</name>
    <name type="common">Grape</name>
    <dbReference type="NCBI Taxonomy" id="29760"/>
    <lineage>
        <taxon>Eukaryota</taxon>
        <taxon>Viridiplantae</taxon>
        <taxon>Streptophyta</taxon>
        <taxon>Embryophyta</taxon>
        <taxon>Tracheophyta</taxon>
        <taxon>Spermatophyta</taxon>
        <taxon>Magnoliopsida</taxon>
        <taxon>eudicotyledons</taxon>
        <taxon>Gunneridae</taxon>
        <taxon>Pentapetalae</taxon>
        <taxon>rosids</taxon>
        <taxon>Vitales</taxon>
        <taxon>Vitaceae</taxon>
        <taxon>Viteae</taxon>
        <taxon>Vitis</taxon>
    </lineage>
</organism>
<name>A0A438GSJ8_VITVI</name>
<evidence type="ECO:0000313" key="3">
    <source>
        <dbReference type="Proteomes" id="UP000288805"/>
    </source>
</evidence>
<dbReference type="AlphaFoldDB" id="A0A438GSJ8"/>
<dbReference type="PANTHER" id="PTHR46033:SF8">
    <property type="entry name" value="PROTEIN MAINTENANCE OF MERISTEMS-LIKE"/>
    <property type="match status" value="1"/>
</dbReference>
<dbReference type="InterPro" id="IPR044824">
    <property type="entry name" value="MAIN-like"/>
</dbReference>